<keyword evidence="1" id="KW-0472">Membrane</keyword>
<evidence type="ECO:0000313" key="3">
    <source>
        <dbReference type="EMBL" id="CAH0026031.1"/>
    </source>
</evidence>
<comment type="caution">
    <text evidence="3">The sequence shown here is derived from an EMBL/GenBank/DDBJ whole genome shotgun (WGS) entry which is preliminary data.</text>
</comment>
<keyword evidence="2" id="KW-0732">Signal</keyword>
<sequence>SIMYSGSGLSAAARLCQLSLLLLATASIASGYVDPAGPVITSPPDAGVVYLRDGTQDVSFWGYVSESGTYNWHCRSSNLWICVLGFSFIKGILILAKLVDIFLLKKFDVFIFHIFVE</sequence>
<feature type="non-terminal residue" evidence="3">
    <location>
        <position position="1"/>
    </location>
</feature>
<dbReference type="EMBL" id="CABFNQ020000717">
    <property type="protein sequence ID" value="CAH0026031.1"/>
    <property type="molecule type" value="Genomic_DNA"/>
</dbReference>
<protein>
    <submittedName>
        <fullName evidence="3">Uncharacterized protein</fullName>
    </submittedName>
</protein>
<dbReference type="OrthoDB" id="5148650at2759"/>
<gene>
    <name evidence="3" type="ORF">CRHIZ90672A_00009553</name>
</gene>
<feature type="transmembrane region" description="Helical" evidence="1">
    <location>
        <begin position="77"/>
        <end position="96"/>
    </location>
</feature>
<keyword evidence="4" id="KW-1185">Reference proteome</keyword>
<name>A0A9N9VN25_9HYPO</name>
<dbReference type="Proteomes" id="UP000696573">
    <property type="component" value="Unassembled WGS sequence"/>
</dbReference>
<keyword evidence="1" id="KW-1133">Transmembrane helix</keyword>
<evidence type="ECO:0000313" key="4">
    <source>
        <dbReference type="Proteomes" id="UP000696573"/>
    </source>
</evidence>
<proteinExistence type="predicted"/>
<organism evidence="3 4">
    <name type="scientific">Clonostachys rhizophaga</name>
    <dbReference type="NCBI Taxonomy" id="160324"/>
    <lineage>
        <taxon>Eukaryota</taxon>
        <taxon>Fungi</taxon>
        <taxon>Dikarya</taxon>
        <taxon>Ascomycota</taxon>
        <taxon>Pezizomycotina</taxon>
        <taxon>Sordariomycetes</taxon>
        <taxon>Hypocreomycetidae</taxon>
        <taxon>Hypocreales</taxon>
        <taxon>Bionectriaceae</taxon>
        <taxon>Clonostachys</taxon>
    </lineage>
</organism>
<accession>A0A9N9VN25</accession>
<keyword evidence="1" id="KW-0812">Transmembrane</keyword>
<evidence type="ECO:0000256" key="2">
    <source>
        <dbReference type="SAM" id="SignalP"/>
    </source>
</evidence>
<evidence type="ECO:0000256" key="1">
    <source>
        <dbReference type="SAM" id="Phobius"/>
    </source>
</evidence>
<feature type="signal peptide" evidence="2">
    <location>
        <begin position="1"/>
        <end position="31"/>
    </location>
</feature>
<dbReference type="AlphaFoldDB" id="A0A9N9VN25"/>
<feature type="chain" id="PRO_5040370794" evidence="2">
    <location>
        <begin position="32"/>
        <end position="117"/>
    </location>
</feature>
<reference evidence="3" key="1">
    <citation type="submission" date="2021-10" db="EMBL/GenBank/DDBJ databases">
        <authorList>
            <person name="Piombo E."/>
        </authorList>
    </citation>
    <scope>NUCLEOTIDE SEQUENCE</scope>
</reference>